<dbReference type="STRING" id="255247.ABE41_001395"/>
<evidence type="ECO:0000313" key="5">
    <source>
        <dbReference type="Proteomes" id="UP000077412"/>
    </source>
</evidence>
<keyword evidence="5" id="KW-1185">Reference proteome</keyword>
<reference evidence="4 5" key="1">
    <citation type="submission" date="2016-08" db="EMBL/GenBank/DDBJ databases">
        <title>Complete genome sequence of Fictibacillus arsenicus G25-54, a strain with toxicity to nematodes and a potential arsenic-resistance activity.</title>
        <authorList>
            <person name="Zheng Z."/>
        </authorList>
    </citation>
    <scope>NUCLEOTIDE SEQUENCE [LARGE SCALE GENOMIC DNA]</scope>
    <source>
        <strain evidence="4 5">G25-54</strain>
    </source>
</reference>
<evidence type="ECO:0000259" key="3">
    <source>
        <dbReference type="Pfam" id="PF17479"/>
    </source>
</evidence>
<dbReference type="InterPro" id="IPR021416">
    <property type="entry name" value="DUF3048_N"/>
</dbReference>
<feature type="chain" id="PRO_5038422855" description="Lipoprotein YerB" evidence="1">
    <location>
        <begin position="23"/>
        <end position="347"/>
    </location>
</feature>
<dbReference type="AlphaFoldDB" id="A0A1B1YZP8"/>
<dbReference type="Proteomes" id="UP000077412">
    <property type="component" value="Chromosome"/>
</dbReference>
<protein>
    <recommendedName>
        <fullName evidence="6">Lipoprotein YerB</fullName>
    </recommendedName>
</protein>
<dbReference type="InterPro" id="IPR023158">
    <property type="entry name" value="YerB-like_sf"/>
</dbReference>
<name>A0A1B1YZP8_9BACL</name>
<dbReference type="KEGG" id="far:ABE41_001395"/>
<feature type="signal peptide" evidence="1">
    <location>
        <begin position="1"/>
        <end position="22"/>
    </location>
</feature>
<dbReference type="InterPro" id="IPR035328">
    <property type="entry name" value="DUF3048_C"/>
</dbReference>
<evidence type="ECO:0000313" key="4">
    <source>
        <dbReference type="EMBL" id="ANX10667.1"/>
    </source>
</evidence>
<feature type="domain" description="DUF3048" evidence="3">
    <location>
        <begin position="229"/>
        <end position="333"/>
    </location>
</feature>
<dbReference type="Pfam" id="PF11258">
    <property type="entry name" value="DUF3048"/>
    <property type="match status" value="1"/>
</dbReference>
<proteinExistence type="predicted"/>
<dbReference type="PROSITE" id="PS51257">
    <property type="entry name" value="PROKAR_LIPOPROTEIN"/>
    <property type="match status" value="1"/>
</dbReference>
<evidence type="ECO:0000259" key="2">
    <source>
        <dbReference type="Pfam" id="PF11258"/>
    </source>
</evidence>
<keyword evidence="1" id="KW-0732">Signal</keyword>
<organism evidence="4 5">
    <name type="scientific">Fictibacillus arsenicus</name>
    <dbReference type="NCBI Taxonomy" id="255247"/>
    <lineage>
        <taxon>Bacteria</taxon>
        <taxon>Bacillati</taxon>
        <taxon>Bacillota</taxon>
        <taxon>Bacilli</taxon>
        <taxon>Bacillales</taxon>
        <taxon>Fictibacillaceae</taxon>
        <taxon>Fictibacillus</taxon>
    </lineage>
</organism>
<evidence type="ECO:0000256" key="1">
    <source>
        <dbReference type="SAM" id="SignalP"/>
    </source>
</evidence>
<accession>A0A1B1YZP8</accession>
<sequence length="347" mass="38629">MSPMKKWYVILMSMILVFTLSACKDAKDKVLEDGKVDKAEASDSKKKDKKKEETFSSVFPLTGIGTNDEIDQRAVAVMVNNHWKARPQSGLHKADIVYEVLAEGELTRFLAIFQSEMPETVGPVRSARDYYIELSRGYNALYVAHGYSPEAKEMLYSGTVDHLNGMDYDGSLFNRADFRKAPHNSYITSENILRGMDKVGADQTDDLDMLRFLTKTSSVNIEGEPAKDVTVDYGRGETVGFTYSEKKKTYARSSNNEPTIDRETETPISVSNVFIVEAAHRVIDDAGRRQINLTSGGDAILIQNGVAQNISWRNENGRIVPDGGAFIPGKTWINIVPSGMENSVKMQ</sequence>
<feature type="domain" description="DUF3048" evidence="2">
    <location>
        <begin position="61"/>
        <end position="200"/>
    </location>
</feature>
<evidence type="ECO:0008006" key="6">
    <source>
        <dbReference type="Google" id="ProtNLM"/>
    </source>
</evidence>
<dbReference type="SUPFAM" id="SSF159774">
    <property type="entry name" value="YerB-like"/>
    <property type="match status" value="1"/>
</dbReference>
<dbReference type="Pfam" id="PF17479">
    <property type="entry name" value="DUF3048_C"/>
    <property type="match status" value="1"/>
</dbReference>
<dbReference type="EMBL" id="CP016761">
    <property type="protein sequence ID" value="ANX10667.1"/>
    <property type="molecule type" value="Genomic_DNA"/>
</dbReference>
<gene>
    <name evidence="4" type="ORF">ABE41_001395</name>
</gene>
<dbReference type="Gene3D" id="3.50.90.10">
    <property type="entry name" value="YerB-like"/>
    <property type="match status" value="1"/>
</dbReference>